<keyword evidence="8 10" id="KW-1133">Transmembrane helix</keyword>
<keyword evidence="6 10" id="KW-0812">Transmembrane</keyword>
<evidence type="ECO:0000256" key="6">
    <source>
        <dbReference type="ARBA" id="ARBA00022692"/>
    </source>
</evidence>
<keyword evidence="5" id="KW-0808">Transferase</keyword>
<evidence type="ECO:0000256" key="9">
    <source>
        <dbReference type="ARBA" id="ARBA00023136"/>
    </source>
</evidence>
<dbReference type="GO" id="GO:0006506">
    <property type="term" value="P:GPI anchor biosynthetic process"/>
    <property type="evidence" value="ECO:0007669"/>
    <property type="project" value="UniProtKB-UniPathway"/>
</dbReference>
<dbReference type="AlphaFoldDB" id="A0A5P2DNB3"/>
<dbReference type="InterPro" id="IPR007315">
    <property type="entry name" value="PIG-V/Gpi18"/>
</dbReference>
<protein>
    <submittedName>
        <fullName evidence="11">Uncharacterized protein</fullName>
    </submittedName>
</protein>
<evidence type="ECO:0000256" key="4">
    <source>
        <dbReference type="ARBA" id="ARBA00022676"/>
    </source>
</evidence>
<dbReference type="PANTHER" id="PTHR12468">
    <property type="entry name" value="GPI MANNOSYLTRANSFERASE 2"/>
    <property type="match status" value="1"/>
</dbReference>
<dbReference type="PANTHER" id="PTHR12468:SF2">
    <property type="entry name" value="GPI MANNOSYLTRANSFERASE 2"/>
    <property type="match status" value="1"/>
</dbReference>
<feature type="transmembrane region" description="Helical" evidence="10">
    <location>
        <begin position="234"/>
        <end position="254"/>
    </location>
</feature>
<gene>
    <name evidence="11" type="ORF">DEJ51_17865</name>
</gene>
<dbReference type="GO" id="GO:0004376">
    <property type="term" value="F:GPI mannosyltransferase activity"/>
    <property type="evidence" value="ECO:0007669"/>
    <property type="project" value="InterPro"/>
</dbReference>
<keyword evidence="7" id="KW-0256">Endoplasmic reticulum</keyword>
<dbReference type="Proteomes" id="UP000324101">
    <property type="component" value="Chromosome"/>
</dbReference>
<comment type="pathway">
    <text evidence="2">Glycolipid biosynthesis; glycosylphosphatidylinositol-anchor biosynthesis.</text>
</comment>
<evidence type="ECO:0000256" key="3">
    <source>
        <dbReference type="ARBA" id="ARBA00022502"/>
    </source>
</evidence>
<dbReference type="UniPathway" id="UPA00196"/>
<feature type="transmembrane region" description="Helical" evidence="10">
    <location>
        <begin position="295"/>
        <end position="316"/>
    </location>
</feature>
<evidence type="ECO:0000256" key="1">
    <source>
        <dbReference type="ARBA" id="ARBA00004477"/>
    </source>
</evidence>
<name>A0A5P2DNB3_STRVZ</name>
<evidence type="ECO:0000313" key="11">
    <source>
        <dbReference type="EMBL" id="QES55807.1"/>
    </source>
</evidence>
<evidence type="ECO:0000256" key="2">
    <source>
        <dbReference type="ARBA" id="ARBA00004687"/>
    </source>
</evidence>
<feature type="transmembrane region" description="Helical" evidence="10">
    <location>
        <begin position="347"/>
        <end position="363"/>
    </location>
</feature>
<keyword evidence="4" id="KW-0328">Glycosyltransferase</keyword>
<evidence type="ECO:0000256" key="7">
    <source>
        <dbReference type="ARBA" id="ARBA00022824"/>
    </source>
</evidence>
<feature type="transmembrane region" description="Helical" evidence="10">
    <location>
        <begin position="29"/>
        <end position="53"/>
    </location>
</feature>
<evidence type="ECO:0000313" key="12">
    <source>
        <dbReference type="Proteomes" id="UP000324101"/>
    </source>
</evidence>
<feature type="transmembrane region" description="Helical" evidence="10">
    <location>
        <begin position="192"/>
        <end position="222"/>
    </location>
</feature>
<evidence type="ECO:0000256" key="8">
    <source>
        <dbReference type="ARBA" id="ARBA00022989"/>
    </source>
</evidence>
<dbReference type="GO" id="GO:0016020">
    <property type="term" value="C:membrane"/>
    <property type="evidence" value="ECO:0007669"/>
    <property type="project" value="GOC"/>
</dbReference>
<dbReference type="OrthoDB" id="151635at2"/>
<dbReference type="EMBL" id="CP029189">
    <property type="protein sequence ID" value="QES55807.1"/>
    <property type="molecule type" value="Genomic_DNA"/>
</dbReference>
<accession>A0A5P2DNB3</accession>
<proteinExistence type="predicted"/>
<feature type="transmembrane region" description="Helical" evidence="10">
    <location>
        <begin position="151"/>
        <end position="172"/>
    </location>
</feature>
<keyword evidence="9 10" id="KW-0472">Membrane</keyword>
<feature type="transmembrane region" description="Helical" evidence="10">
    <location>
        <begin position="370"/>
        <end position="392"/>
    </location>
</feature>
<reference evidence="11 12" key="1">
    <citation type="submission" date="2018-05" db="EMBL/GenBank/DDBJ databases">
        <title>Streptomyces venezuelae.</title>
        <authorList>
            <person name="Kim W."/>
            <person name="Lee N."/>
            <person name="Cho B.-K."/>
        </authorList>
    </citation>
    <scope>NUCLEOTIDE SEQUENCE [LARGE SCALE GENOMIC DNA]</scope>
    <source>
        <strain evidence="11 12">ATCC 21018</strain>
    </source>
</reference>
<dbReference type="RefSeq" id="WP_150258487.1">
    <property type="nucleotide sequence ID" value="NZ_CP029189.1"/>
</dbReference>
<organism evidence="11 12">
    <name type="scientific">Streptomyces venezuelae</name>
    <dbReference type="NCBI Taxonomy" id="54571"/>
    <lineage>
        <taxon>Bacteria</taxon>
        <taxon>Bacillati</taxon>
        <taxon>Actinomycetota</taxon>
        <taxon>Actinomycetes</taxon>
        <taxon>Kitasatosporales</taxon>
        <taxon>Streptomycetaceae</taxon>
        <taxon>Streptomyces</taxon>
    </lineage>
</organism>
<comment type="subcellular location">
    <subcellularLocation>
        <location evidence="1">Endoplasmic reticulum membrane</location>
        <topology evidence="1">Multi-pass membrane protein</topology>
    </subcellularLocation>
</comment>
<keyword evidence="3" id="KW-0337">GPI-anchor biosynthesis</keyword>
<sequence length="396" mass="41159">MATGRAAVSASPLEMRAVRAVRSAAPTTVIALGVFAAVRGAGVLVLGLGAWWAGRDPLKVLGRSWDSDWYLRIAAHGYGRTLMWPEAVTGTGPVQSDYAFFPLYPTLIRVVSGILPGGMVPAALLVAWVSAAVAAVGIYRVGERVTGPRAGLLLVGLWAALPHAVVLTLAYTEALLAAFAAWALYALLRGRWLWAAGLAVLAGLTRPTGLAVAAAVSAMALYAITVRRSRAPEVWLAGLVAPAGWTAYVLAVGMKVSDPVGGYFAVQRGWGSRFDFGVGALRSAEQVLTGGNVPLATTVTVALLAAAGLLAVLLALDRTPLPLLAYTAILLVIGFGGAGFFESKPRFLLPAFPLLLPLAAVMARARPRTAVMVTAVVAGLGYGYGLYLLLIARVPL</sequence>
<feature type="transmembrane region" description="Helical" evidence="10">
    <location>
        <begin position="323"/>
        <end position="341"/>
    </location>
</feature>
<evidence type="ECO:0000256" key="10">
    <source>
        <dbReference type="SAM" id="Phobius"/>
    </source>
</evidence>
<dbReference type="GO" id="GO:0000009">
    <property type="term" value="F:alpha-1,6-mannosyltransferase activity"/>
    <property type="evidence" value="ECO:0007669"/>
    <property type="project" value="InterPro"/>
</dbReference>
<evidence type="ECO:0000256" key="5">
    <source>
        <dbReference type="ARBA" id="ARBA00022679"/>
    </source>
</evidence>